<feature type="compositionally biased region" description="Basic and acidic residues" evidence="1">
    <location>
        <begin position="429"/>
        <end position="440"/>
    </location>
</feature>
<comment type="caution">
    <text evidence="2">The sequence shown here is derived from an EMBL/GenBank/DDBJ whole genome shotgun (WGS) entry which is preliminary data.</text>
</comment>
<feature type="compositionally biased region" description="Basic and acidic residues" evidence="1">
    <location>
        <begin position="404"/>
        <end position="417"/>
    </location>
</feature>
<feature type="compositionally biased region" description="Acidic residues" evidence="1">
    <location>
        <begin position="122"/>
        <end position="142"/>
    </location>
</feature>
<keyword evidence="3" id="KW-1185">Reference proteome</keyword>
<name>A0A812XVI6_SYMPI</name>
<accession>A0A812XVI6</accession>
<dbReference type="EMBL" id="CAJNIZ010046357">
    <property type="protein sequence ID" value="CAE7746268.1"/>
    <property type="molecule type" value="Genomic_DNA"/>
</dbReference>
<protein>
    <submittedName>
        <fullName evidence="2">Uncharacterized protein</fullName>
    </submittedName>
</protein>
<organism evidence="2 3">
    <name type="scientific">Symbiodinium pilosum</name>
    <name type="common">Dinoflagellate</name>
    <dbReference type="NCBI Taxonomy" id="2952"/>
    <lineage>
        <taxon>Eukaryota</taxon>
        <taxon>Sar</taxon>
        <taxon>Alveolata</taxon>
        <taxon>Dinophyceae</taxon>
        <taxon>Suessiales</taxon>
        <taxon>Symbiodiniaceae</taxon>
        <taxon>Symbiodinium</taxon>
    </lineage>
</organism>
<reference evidence="2" key="1">
    <citation type="submission" date="2021-02" db="EMBL/GenBank/DDBJ databases">
        <authorList>
            <person name="Dougan E. K."/>
            <person name="Rhodes N."/>
            <person name="Thang M."/>
            <person name="Chan C."/>
        </authorList>
    </citation>
    <scope>NUCLEOTIDE SEQUENCE</scope>
</reference>
<gene>
    <name evidence="2" type="ORF">SPIL2461_LOCUS21547</name>
</gene>
<evidence type="ECO:0000313" key="3">
    <source>
        <dbReference type="Proteomes" id="UP000649617"/>
    </source>
</evidence>
<feature type="region of interest" description="Disordered" evidence="1">
    <location>
        <begin position="208"/>
        <end position="236"/>
    </location>
</feature>
<evidence type="ECO:0000256" key="1">
    <source>
        <dbReference type="SAM" id="MobiDB-lite"/>
    </source>
</evidence>
<feature type="compositionally biased region" description="Basic residues" evidence="1">
    <location>
        <begin position="418"/>
        <end position="428"/>
    </location>
</feature>
<feature type="region of interest" description="Disordered" evidence="1">
    <location>
        <begin position="110"/>
        <end position="144"/>
    </location>
</feature>
<dbReference type="AlphaFoldDB" id="A0A812XVI6"/>
<sequence length="440" mass="47839">MLGPDDPPAWRAAVFLLKARAGGFMIAAPHLEDIISFFAAISEEAENQVDGPLPVVWKVVSVACETSRRRRVGEVPMVLADHLVYFRRGTASRPPAGAALLALTHEDTAVRPMPGPAREAADEWVTEQLSDDAEPPEEEDTVESLRARVRQMESAQGAMRAGATLSAEDWQKLQAVAGSPPTRLAGHERAPRATAADNALAEEELEVSEMAPATSTDGDPITAALSSGSGGDNVPGSSYGTKGVAARDFLKVFDHPAEFAEGVARRAQQELGLSTQDPGLMRMYAERKIPMKELKTVQIFTHFLAHQWGDCRRQGDQLGEAWAARGLVMAEQLAIDQGRTQLGFLLSGLPDIDVSHLPARRTDIRPYGRLSAANWMAAQVAFLKDVDYLESRMKQSRPSGHQDAPPDKSNDPEDKQPNKPRRPPRRAKAIADKPGDKSEK</sequence>
<dbReference type="OrthoDB" id="433053at2759"/>
<proteinExistence type="predicted"/>
<feature type="region of interest" description="Disordered" evidence="1">
    <location>
        <begin position="392"/>
        <end position="440"/>
    </location>
</feature>
<dbReference type="Proteomes" id="UP000649617">
    <property type="component" value="Unassembled WGS sequence"/>
</dbReference>
<evidence type="ECO:0000313" key="2">
    <source>
        <dbReference type="EMBL" id="CAE7746268.1"/>
    </source>
</evidence>